<evidence type="ECO:0000313" key="2">
    <source>
        <dbReference type="EMBL" id="QHT74499.1"/>
    </source>
</evidence>
<sequence>MLSQLHPDSLTIAYPTRLFCKNRIAKYISMLQYFIFVWCIIFFVVFAYIKIRFPFWNNQPVFHTYDYWRYFYTQPFILYNYPVKTKFCDTNRVKTLPYLECSHQNKIDMANLLQCYYISSERVCHTITKDDIHAHFIGNEEPAYISFYNEIRRNEKIDASYHINTEDHPIAMISSRPATLYFRPTLQENQYTETPVNVIDFLCVHRNFDKKKISRTILQTHEYNQRKMDPNISISIIKKEITLFEGVVPLVKYKNALFHLRPINVPILPEHFHVISIRKESSMNTLVDFLHEKTHETNPDFDLVLIPSIGSLTTLIQSKLCYVFCLRNKEQIIGLYFFKDLKCKYEDIDGDTLQCVGSVMNVDSPALFFLGFLHGLRSILKENSSYKMLFIDEMSHNKVLLKYWREKHTPVFVNDNAYYLFNFIYPRSPLYPEKCLILF</sequence>
<feature type="transmembrane region" description="Helical" evidence="1">
    <location>
        <begin position="27"/>
        <end position="49"/>
    </location>
</feature>
<dbReference type="AlphaFoldDB" id="A0A6C0H224"/>
<keyword evidence="1" id="KW-0812">Transmembrane</keyword>
<protein>
    <recommendedName>
        <fullName evidence="3">Glycylpeptide N-tetradecanoyltransferase</fullName>
    </recommendedName>
</protein>
<name>A0A6C0H224_9ZZZZ</name>
<organism evidence="2">
    <name type="scientific">viral metagenome</name>
    <dbReference type="NCBI Taxonomy" id="1070528"/>
    <lineage>
        <taxon>unclassified sequences</taxon>
        <taxon>metagenomes</taxon>
        <taxon>organismal metagenomes</taxon>
    </lineage>
</organism>
<keyword evidence="1" id="KW-1133">Transmembrane helix</keyword>
<dbReference type="EMBL" id="MN739850">
    <property type="protein sequence ID" value="QHT74499.1"/>
    <property type="molecule type" value="Genomic_DNA"/>
</dbReference>
<evidence type="ECO:0008006" key="3">
    <source>
        <dbReference type="Google" id="ProtNLM"/>
    </source>
</evidence>
<keyword evidence="1" id="KW-0472">Membrane</keyword>
<reference evidence="2" key="1">
    <citation type="journal article" date="2020" name="Nature">
        <title>Giant virus diversity and host interactions through global metagenomics.</title>
        <authorList>
            <person name="Schulz F."/>
            <person name="Roux S."/>
            <person name="Paez-Espino D."/>
            <person name="Jungbluth S."/>
            <person name="Walsh D.A."/>
            <person name="Denef V.J."/>
            <person name="McMahon K.D."/>
            <person name="Konstantinidis K.T."/>
            <person name="Eloe-Fadrosh E.A."/>
            <person name="Kyrpides N.C."/>
            <person name="Woyke T."/>
        </authorList>
    </citation>
    <scope>NUCLEOTIDE SEQUENCE</scope>
    <source>
        <strain evidence="2">GVMAG-M-3300023179-59</strain>
    </source>
</reference>
<accession>A0A6C0H224</accession>
<evidence type="ECO:0000256" key="1">
    <source>
        <dbReference type="SAM" id="Phobius"/>
    </source>
</evidence>
<proteinExistence type="predicted"/>